<dbReference type="AlphaFoldDB" id="A0A1F6ER30"/>
<dbReference type="PROSITE" id="PS50850">
    <property type="entry name" value="MFS"/>
    <property type="match status" value="1"/>
</dbReference>
<feature type="transmembrane region" description="Helical" evidence="5">
    <location>
        <begin position="376"/>
        <end position="397"/>
    </location>
</feature>
<dbReference type="PANTHER" id="PTHR23519">
    <property type="entry name" value="AUTOPHAGY-RELATED PROTEIN 22"/>
    <property type="match status" value="1"/>
</dbReference>
<protein>
    <recommendedName>
        <fullName evidence="6">Major facilitator superfamily (MFS) profile domain-containing protein</fullName>
    </recommendedName>
</protein>
<dbReference type="GO" id="GO:0022857">
    <property type="term" value="F:transmembrane transporter activity"/>
    <property type="evidence" value="ECO:0007669"/>
    <property type="project" value="InterPro"/>
</dbReference>
<dbReference type="SUPFAM" id="SSF103473">
    <property type="entry name" value="MFS general substrate transporter"/>
    <property type="match status" value="1"/>
</dbReference>
<feature type="transmembrane region" description="Helical" evidence="5">
    <location>
        <begin position="40"/>
        <end position="60"/>
    </location>
</feature>
<dbReference type="Gene3D" id="1.20.1250.20">
    <property type="entry name" value="MFS general substrate transporter like domains"/>
    <property type="match status" value="2"/>
</dbReference>
<dbReference type="EMBL" id="MFLU01000004">
    <property type="protein sequence ID" value="OGG76087.1"/>
    <property type="molecule type" value="Genomic_DNA"/>
</dbReference>
<comment type="caution">
    <text evidence="7">The sequence shown here is derived from an EMBL/GenBank/DDBJ whole genome shotgun (WGS) entry which is preliminary data.</text>
</comment>
<feature type="transmembrane region" description="Helical" evidence="5">
    <location>
        <begin position="141"/>
        <end position="158"/>
    </location>
</feature>
<evidence type="ECO:0000256" key="3">
    <source>
        <dbReference type="ARBA" id="ARBA00022989"/>
    </source>
</evidence>
<feature type="domain" description="Major facilitator superfamily (MFS) profile" evidence="6">
    <location>
        <begin position="205"/>
        <end position="411"/>
    </location>
</feature>
<organism evidence="7 8">
    <name type="scientific">Candidatus Kaiserbacteria bacterium RIFCSPLOWO2_01_FULL_50_24</name>
    <dbReference type="NCBI Taxonomy" id="1798507"/>
    <lineage>
        <taxon>Bacteria</taxon>
        <taxon>Candidatus Kaiseribacteriota</taxon>
    </lineage>
</organism>
<reference evidence="7 8" key="1">
    <citation type="journal article" date="2016" name="Nat. Commun.">
        <title>Thousands of microbial genomes shed light on interconnected biogeochemical processes in an aquifer system.</title>
        <authorList>
            <person name="Anantharaman K."/>
            <person name="Brown C.T."/>
            <person name="Hug L.A."/>
            <person name="Sharon I."/>
            <person name="Castelle C.J."/>
            <person name="Probst A.J."/>
            <person name="Thomas B.C."/>
            <person name="Singh A."/>
            <person name="Wilkins M.J."/>
            <person name="Karaoz U."/>
            <person name="Brodie E.L."/>
            <person name="Williams K.H."/>
            <person name="Hubbard S.S."/>
            <person name="Banfield J.F."/>
        </authorList>
    </citation>
    <scope>NUCLEOTIDE SEQUENCE [LARGE SCALE GENOMIC DNA]</scope>
</reference>
<feature type="transmembrane region" description="Helical" evidence="5">
    <location>
        <begin position="72"/>
        <end position="92"/>
    </location>
</feature>
<dbReference type="Pfam" id="PF07690">
    <property type="entry name" value="MFS_1"/>
    <property type="match status" value="1"/>
</dbReference>
<gene>
    <name evidence="7" type="ORF">A3A34_00605</name>
</gene>
<dbReference type="Proteomes" id="UP000178587">
    <property type="component" value="Unassembled WGS sequence"/>
</dbReference>
<feature type="transmembrane region" description="Helical" evidence="5">
    <location>
        <begin position="309"/>
        <end position="331"/>
    </location>
</feature>
<name>A0A1F6ER30_9BACT</name>
<dbReference type="InterPro" id="IPR036259">
    <property type="entry name" value="MFS_trans_sf"/>
</dbReference>
<evidence type="ECO:0000256" key="2">
    <source>
        <dbReference type="ARBA" id="ARBA00022692"/>
    </source>
</evidence>
<dbReference type="STRING" id="1798507.A3A34_00605"/>
<feature type="transmembrane region" description="Helical" evidence="5">
    <location>
        <begin position="164"/>
        <end position="184"/>
    </location>
</feature>
<feature type="transmembrane region" description="Helical" evidence="5">
    <location>
        <begin position="352"/>
        <end position="370"/>
    </location>
</feature>
<keyword evidence="4 5" id="KW-0472">Membrane</keyword>
<evidence type="ECO:0000313" key="8">
    <source>
        <dbReference type="Proteomes" id="UP000178587"/>
    </source>
</evidence>
<feature type="transmembrane region" description="Helical" evidence="5">
    <location>
        <begin position="205"/>
        <end position="229"/>
    </location>
</feature>
<evidence type="ECO:0000259" key="6">
    <source>
        <dbReference type="PROSITE" id="PS50850"/>
    </source>
</evidence>
<accession>A0A1F6ER30</accession>
<keyword evidence="2 5" id="KW-0812">Transmembrane</keyword>
<dbReference type="InterPro" id="IPR020846">
    <property type="entry name" value="MFS_dom"/>
</dbReference>
<sequence length="411" mass="45332">MNKRNLFLWSLYDFANSIVFINFLLYFAQWLVIDGGLSDFSYNAIFAVTTVLLLVSAPVIAGYVDRNGGRKFFLNTATIGTIISYGLAVTVASLGSGYVVLAALLFLVGQYFYQFSFVFYNAMIEDVASQEKRGRASGIGYFANALGQFFGLLLTFQFADSRLIPVGISIVAFSIFSLPMMLFFKESRVPRVAMSVKDLRESTQVFFRQLLSFFVVSASVPMLIAFFLFNDAILTLANNFAIVLERVFVVDDMQKSLVLMGIVVMSGIGGALSGWIADRIGFLKTLKLILVAWLVALPILAIVPESGSFIFFSIPIGLLIGSVFAVSRAYMSVLLSKDNMTYGFSFYTLAERFATFAGPLVWGTIVLLGSSSETSYRLAVAAMALFILAGLLILVFFRRENAVEFIPKRQG</sequence>
<feature type="transmembrane region" description="Helical" evidence="5">
    <location>
        <begin position="98"/>
        <end position="120"/>
    </location>
</feature>
<evidence type="ECO:0000313" key="7">
    <source>
        <dbReference type="EMBL" id="OGG76087.1"/>
    </source>
</evidence>
<evidence type="ECO:0000256" key="1">
    <source>
        <dbReference type="ARBA" id="ARBA00004127"/>
    </source>
</evidence>
<dbReference type="InterPro" id="IPR011701">
    <property type="entry name" value="MFS"/>
</dbReference>
<feature type="transmembrane region" description="Helical" evidence="5">
    <location>
        <begin position="286"/>
        <end position="303"/>
    </location>
</feature>
<dbReference type="GO" id="GO:0012505">
    <property type="term" value="C:endomembrane system"/>
    <property type="evidence" value="ECO:0007669"/>
    <property type="project" value="UniProtKB-SubCell"/>
</dbReference>
<dbReference type="InterPro" id="IPR050495">
    <property type="entry name" value="ATG22/LtaA_families"/>
</dbReference>
<evidence type="ECO:0000256" key="5">
    <source>
        <dbReference type="SAM" id="Phobius"/>
    </source>
</evidence>
<comment type="subcellular location">
    <subcellularLocation>
        <location evidence="1">Endomembrane system</location>
        <topology evidence="1">Multi-pass membrane protein</topology>
    </subcellularLocation>
</comment>
<keyword evidence="3 5" id="KW-1133">Transmembrane helix</keyword>
<proteinExistence type="predicted"/>
<dbReference type="PANTHER" id="PTHR23519:SF1">
    <property type="entry name" value="AUTOPHAGY-RELATED PROTEIN 22"/>
    <property type="match status" value="1"/>
</dbReference>
<evidence type="ECO:0000256" key="4">
    <source>
        <dbReference type="ARBA" id="ARBA00023136"/>
    </source>
</evidence>
<feature type="transmembrane region" description="Helical" evidence="5">
    <location>
        <begin position="257"/>
        <end position="277"/>
    </location>
</feature>
<feature type="transmembrane region" description="Helical" evidence="5">
    <location>
        <begin position="7"/>
        <end position="28"/>
    </location>
</feature>